<dbReference type="RefSeq" id="WP_069326923.1">
    <property type="nucleotide sequence ID" value="NZ_MDER01000032.1"/>
</dbReference>
<evidence type="ECO:0000313" key="2">
    <source>
        <dbReference type="EMBL" id="ODP28971.1"/>
    </source>
</evidence>
<evidence type="ECO:0008006" key="4">
    <source>
        <dbReference type="Google" id="ProtNLM"/>
    </source>
</evidence>
<proteinExistence type="predicted"/>
<dbReference type="AlphaFoldDB" id="A0A1E3L5W1"/>
<organism evidence="2 3">
    <name type="scientific">Paenibacillus nuruki</name>
    <dbReference type="NCBI Taxonomy" id="1886670"/>
    <lineage>
        <taxon>Bacteria</taxon>
        <taxon>Bacillati</taxon>
        <taxon>Bacillota</taxon>
        <taxon>Bacilli</taxon>
        <taxon>Bacillales</taxon>
        <taxon>Paenibacillaceae</taxon>
        <taxon>Paenibacillus</taxon>
    </lineage>
</organism>
<dbReference type="Gene3D" id="2.40.320.10">
    <property type="entry name" value="Hypothetical Protein Pfu-838710-001"/>
    <property type="match status" value="1"/>
</dbReference>
<dbReference type="Proteomes" id="UP000094578">
    <property type="component" value="Unassembled WGS sequence"/>
</dbReference>
<keyword evidence="3" id="KW-1185">Reference proteome</keyword>
<name>A0A1E3L5W1_9BACL</name>
<dbReference type="EMBL" id="MDER01000032">
    <property type="protein sequence ID" value="ODP28971.1"/>
    <property type="molecule type" value="Genomic_DNA"/>
</dbReference>
<feature type="chain" id="PRO_5039289779" description="CYTH domain-containing protein" evidence="1">
    <location>
        <begin position="23"/>
        <end position="290"/>
    </location>
</feature>
<evidence type="ECO:0000256" key="1">
    <source>
        <dbReference type="SAM" id="SignalP"/>
    </source>
</evidence>
<feature type="signal peptide" evidence="1">
    <location>
        <begin position="1"/>
        <end position="22"/>
    </location>
</feature>
<keyword evidence="1" id="KW-0732">Signal</keyword>
<dbReference type="STRING" id="1886670.PTI45_01480"/>
<comment type="caution">
    <text evidence="2">The sequence shown here is derived from an EMBL/GenBank/DDBJ whole genome shotgun (WGS) entry which is preliminary data.</text>
</comment>
<protein>
    <recommendedName>
        <fullName evidence="4">CYTH domain-containing protein</fullName>
    </recommendedName>
</protein>
<gene>
    <name evidence="2" type="ORF">PTI45_01480</name>
</gene>
<reference evidence="2 3" key="1">
    <citation type="submission" date="2016-08" db="EMBL/GenBank/DDBJ databases">
        <title>Genome sequencing of Paenibacillus sp. TI45-13ar, isolated from Korean traditional nuruk.</title>
        <authorList>
            <person name="Kim S.-J."/>
        </authorList>
    </citation>
    <scope>NUCLEOTIDE SEQUENCE [LARGE SCALE GENOMIC DNA]</scope>
    <source>
        <strain evidence="2 3">TI45-13ar</strain>
    </source>
</reference>
<evidence type="ECO:0000313" key="3">
    <source>
        <dbReference type="Proteomes" id="UP000094578"/>
    </source>
</evidence>
<accession>A0A1E3L5W1</accession>
<dbReference type="PATRIC" id="fig|1886670.3.peg.1508"/>
<sequence>MNLGLKLSKKAPLVLLSSVLFAGLYIPQSTSVVDAKAANLTPTYEVKFMLDDDILNSDLTIQSEVKDAFDLPATAQKIAVEYFDTSDKQLDSEGWNVRFRKKADKDNFEMTYKKRYNIANGNIDAALTLANQQGFDASDTNYEAEVDWGYGKQTLSLSNDKKSKATTSGATLPADSKALSLLVDNLPGKLKKWKDGSSWGEKQLKVSRAYGPVVASKYEGTWNGIDVDVEIWPIRNASGTGTEPVIEISFKTDDYNTAAADRQQLMNYLNQEGWLVPQDSLKTQLVLDRY</sequence>